<proteinExistence type="predicted"/>
<dbReference type="EnsemblPlants" id="LPERR01G15650.1">
    <property type="protein sequence ID" value="LPERR01G15650.1"/>
    <property type="gene ID" value="LPERR01G15650"/>
</dbReference>
<dbReference type="Proteomes" id="UP000032180">
    <property type="component" value="Chromosome 1"/>
</dbReference>
<sequence length="80" mass="8833">MTEVRRSGGGGSGVQQEDNGEERRRESGEDQQVWSPFFFLDLDANSGELPTVKGCERTGAKGKEVSGWTLHFQVIDAYPN</sequence>
<protein>
    <submittedName>
        <fullName evidence="2">Uncharacterized protein</fullName>
    </submittedName>
</protein>
<dbReference type="AlphaFoldDB" id="A0A0D9V1L1"/>
<name>A0A0D9V1L1_9ORYZ</name>
<keyword evidence="3" id="KW-1185">Reference proteome</keyword>
<evidence type="ECO:0000313" key="2">
    <source>
        <dbReference type="EnsemblPlants" id="LPERR01G15650.1"/>
    </source>
</evidence>
<dbReference type="Gramene" id="LPERR01G15650.1">
    <property type="protein sequence ID" value="LPERR01G15650.1"/>
    <property type="gene ID" value="LPERR01G15650"/>
</dbReference>
<dbReference type="HOGENOM" id="CLU_2593205_0_0_1"/>
<evidence type="ECO:0000256" key="1">
    <source>
        <dbReference type="SAM" id="MobiDB-lite"/>
    </source>
</evidence>
<evidence type="ECO:0000313" key="3">
    <source>
        <dbReference type="Proteomes" id="UP000032180"/>
    </source>
</evidence>
<organism evidence="2 3">
    <name type="scientific">Leersia perrieri</name>
    <dbReference type="NCBI Taxonomy" id="77586"/>
    <lineage>
        <taxon>Eukaryota</taxon>
        <taxon>Viridiplantae</taxon>
        <taxon>Streptophyta</taxon>
        <taxon>Embryophyta</taxon>
        <taxon>Tracheophyta</taxon>
        <taxon>Spermatophyta</taxon>
        <taxon>Magnoliopsida</taxon>
        <taxon>Liliopsida</taxon>
        <taxon>Poales</taxon>
        <taxon>Poaceae</taxon>
        <taxon>BOP clade</taxon>
        <taxon>Oryzoideae</taxon>
        <taxon>Oryzeae</taxon>
        <taxon>Oryzinae</taxon>
        <taxon>Leersia</taxon>
    </lineage>
</organism>
<reference evidence="3" key="2">
    <citation type="submission" date="2013-12" db="EMBL/GenBank/DDBJ databases">
        <authorList>
            <person name="Yu Y."/>
            <person name="Lee S."/>
            <person name="de Baynast K."/>
            <person name="Wissotski M."/>
            <person name="Liu L."/>
            <person name="Talag J."/>
            <person name="Goicoechea J."/>
            <person name="Angelova A."/>
            <person name="Jetty R."/>
            <person name="Kudrna D."/>
            <person name="Golser W."/>
            <person name="Rivera L."/>
            <person name="Zhang J."/>
            <person name="Wing R."/>
        </authorList>
    </citation>
    <scope>NUCLEOTIDE SEQUENCE</scope>
</reference>
<accession>A0A0D9V1L1</accession>
<reference evidence="2" key="3">
    <citation type="submission" date="2015-04" db="UniProtKB">
        <authorList>
            <consortium name="EnsemblPlants"/>
        </authorList>
    </citation>
    <scope>IDENTIFICATION</scope>
</reference>
<feature type="region of interest" description="Disordered" evidence="1">
    <location>
        <begin position="1"/>
        <end position="31"/>
    </location>
</feature>
<reference evidence="2 3" key="1">
    <citation type="submission" date="2012-08" db="EMBL/GenBank/DDBJ databases">
        <title>Oryza genome evolution.</title>
        <authorList>
            <person name="Wing R.A."/>
        </authorList>
    </citation>
    <scope>NUCLEOTIDE SEQUENCE</scope>
</reference>